<keyword evidence="1" id="KW-1133">Transmembrane helix</keyword>
<evidence type="ECO:0000313" key="3">
    <source>
        <dbReference type="Proteomes" id="UP000242231"/>
    </source>
</evidence>
<keyword evidence="1" id="KW-0472">Membrane</keyword>
<feature type="transmembrane region" description="Helical" evidence="1">
    <location>
        <begin position="21"/>
        <end position="41"/>
    </location>
</feature>
<dbReference type="Pfam" id="PF07963">
    <property type="entry name" value="N_methyl"/>
    <property type="match status" value="1"/>
</dbReference>
<dbReference type="RefSeq" id="WP_104485109.1">
    <property type="nucleotide sequence ID" value="NZ_BMYB01000006.1"/>
</dbReference>
<proteinExistence type="predicted"/>
<comment type="caution">
    <text evidence="2">The sequence shown here is derived from an EMBL/GenBank/DDBJ whole genome shotgun (WGS) entry which is preliminary data.</text>
</comment>
<name>A0A2P5TR97_9GAMM</name>
<keyword evidence="1" id="KW-0812">Transmembrane</keyword>
<dbReference type="NCBIfam" id="TIGR02532">
    <property type="entry name" value="IV_pilin_GFxxxE"/>
    <property type="match status" value="1"/>
</dbReference>
<evidence type="ECO:0000256" key="1">
    <source>
        <dbReference type="SAM" id="Phobius"/>
    </source>
</evidence>
<sequence>MRCPDANPHLRRCRGVSLVELVLGIALLGIVLAGGSLFFYGQQKQRLDPVFQVRAVSLAQALSEQIIAVKFDEHNKPEQQSLCATNCTNAHQFGPDGGETVAGDFDDVDDFHVWCEPNGIGGDQLAAAMGLDARYYQGYRVSVCVSEGSAAIYKVVEIKVTPPAGAGIDFALHRYNIR</sequence>
<dbReference type="AlphaFoldDB" id="A0A2P5TR97"/>
<keyword evidence="3" id="KW-1185">Reference proteome</keyword>
<reference evidence="3" key="1">
    <citation type="submission" date="2016-11" db="EMBL/GenBank/DDBJ databases">
        <authorList>
            <person name="Sisinthy S."/>
            <person name="Ara S."/>
            <person name="Gundlapally S.R."/>
        </authorList>
    </citation>
    <scope>NUCLEOTIDE SEQUENCE [LARGE SCALE GENOMIC DNA]</scope>
    <source>
        <strain evidence="3">V1-41</strain>
    </source>
</reference>
<accession>A0A2P5TR97</accession>
<evidence type="ECO:0000313" key="2">
    <source>
        <dbReference type="EMBL" id="PPL18299.1"/>
    </source>
</evidence>
<gene>
    <name evidence="2" type="ORF">UN63_01960</name>
</gene>
<dbReference type="Proteomes" id="UP000242231">
    <property type="component" value="Unassembled WGS sequence"/>
</dbReference>
<dbReference type="EMBL" id="MPZM01000002">
    <property type="protein sequence ID" value="PPL18299.1"/>
    <property type="molecule type" value="Genomic_DNA"/>
</dbReference>
<protein>
    <recommendedName>
        <fullName evidence="4">Prepilin-type N-terminal cleavage/methylation domain-containing protein</fullName>
    </recommendedName>
</protein>
<evidence type="ECO:0008006" key="4">
    <source>
        <dbReference type="Google" id="ProtNLM"/>
    </source>
</evidence>
<dbReference type="OrthoDB" id="5600450at2"/>
<organism evidence="2 3">
    <name type="scientific">Oceanisphaera arctica</name>
    <dbReference type="NCBI Taxonomy" id="641510"/>
    <lineage>
        <taxon>Bacteria</taxon>
        <taxon>Pseudomonadati</taxon>
        <taxon>Pseudomonadota</taxon>
        <taxon>Gammaproteobacteria</taxon>
        <taxon>Aeromonadales</taxon>
        <taxon>Aeromonadaceae</taxon>
        <taxon>Oceanisphaera</taxon>
    </lineage>
</organism>
<dbReference type="InterPro" id="IPR012902">
    <property type="entry name" value="N_methyl_site"/>
</dbReference>